<gene>
    <name evidence="1" type="ORF">HD597_005304</name>
</gene>
<name>A0A9X2K3E9_9ACTN</name>
<reference evidence="1" key="1">
    <citation type="submission" date="2022-06" db="EMBL/GenBank/DDBJ databases">
        <title>Sequencing the genomes of 1000 actinobacteria strains.</title>
        <authorList>
            <person name="Klenk H.-P."/>
        </authorList>
    </citation>
    <scope>NUCLEOTIDE SEQUENCE</scope>
    <source>
        <strain evidence="1">DSM 46694</strain>
    </source>
</reference>
<accession>A0A9X2K3E9</accession>
<sequence length="48" mass="4676">MITWYAARLSAFGSGTGSTGLRNARVGTHTGCSAAGTAGTPAMSSTPS</sequence>
<proteinExistence type="predicted"/>
<dbReference type="RefSeq" id="WP_253745370.1">
    <property type="nucleotide sequence ID" value="NZ_BAABKA010000065.1"/>
</dbReference>
<keyword evidence="2" id="KW-1185">Reference proteome</keyword>
<dbReference type="Proteomes" id="UP001139648">
    <property type="component" value="Unassembled WGS sequence"/>
</dbReference>
<dbReference type="EMBL" id="JAMZEB010000002">
    <property type="protein sequence ID" value="MCP2358284.1"/>
    <property type="molecule type" value="Genomic_DNA"/>
</dbReference>
<evidence type="ECO:0000313" key="1">
    <source>
        <dbReference type="EMBL" id="MCP2358284.1"/>
    </source>
</evidence>
<evidence type="ECO:0000313" key="2">
    <source>
        <dbReference type="Proteomes" id="UP001139648"/>
    </source>
</evidence>
<organism evidence="1 2">
    <name type="scientific">Nonomuraea thailandensis</name>
    <dbReference type="NCBI Taxonomy" id="1188745"/>
    <lineage>
        <taxon>Bacteria</taxon>
        <taxon>Bacillati</taxon>
        <taxon>Actinomycetota</taxon>
        <taxon>Actinomycetes</taxon>
        <taxon>Streptosporangiales</taxon>
        <taxon>Streptosporangiaceae</taxon>
        <taxon>Nonomuraea</taxon>
    </lineage>
</organism>
<comment type="caution">
    <text evidence="1">The sequence shown here is derived from an EMBL/GenBank/DDBJ whole genome shotgun (WGS) entry which is preliminary data.</text>
</comment>
<protein>
    <submittedName>
        <fullName evidence="1">Uncharacterized protein</fullName>
    </submittedName>
</protein>
<dbReference type="AlphaFoldDB" id="A0A9X2K3E9"/>